<evidence type="ECO:0000313" key="5">
    <source>
        <dbReference type="EMBL" id="MFC7666367.1"/>
    </source>
</evidence>
<dbReference type="Pfam" id="PF04536">
    <property type="entry name" value="TPM_phosphatase"/>
    <property type="match status" value="1"/>
</dbReference>
<name>A0ABW2U161_9BACT</name>
<feature type="domain" description="TPM" evidence="4">
    <location>
        <begin position="40"/>
        <end position="161"/>
    </location>
</feature>
<proteinExistence type="predicted"/>
<dbReference type="PANTHER" id="PTHR30373">
    <property type="entry name" value="UPF0603 PROTEIN YGCG"/>
    <property type="match status" value="1"/>
</dbReference>
<keyword evidence="3" id="KW-0732">Signal</keyword>
<keyword evidence="2" id="KW-0472">Membrane</keyword>
<feature type="signal peptide" evidence="3">
    <location>
        <begin position="1"/>
        <end position="22"/>
    </location>
</feature>
<keyword evidence="2" id="KW-1133">Transmembrane helix</keyword>
<dbReference type="InterPro" id="IPR007621">
    <property type="entry name" value="TPM_dom"/>
</dbReference>
<feature type="transmembrane region" description="Helical" evidence="2">
    <location>
        <begin position="223"/>
        <end position="242"/>
    </location>
</feature>
<feature type="chain" id="PRO_5045457691" evidence="3">
    <location>
        <begin position="23"/>
        <end position="375"/>
    </location>
</feature>
<evidence type="ECO:0000256" key="3">
    <source>
        <dbReference type="SAM" id="SignalP"/>
    </source>
</evidence>
<evidence type="ECO:0000256" key="2">
    <source>
        <dbReference type="SAM" id="Phobius"/>
    </source>
</evidence>
<evidence type="ECO:0000256" key="1">
    <source>
        <dbReference type="SAM" id="MobiDB-lite"/>
    </source>
</evidence>
<evidence type="ECO:0000259" key="4">
    <source>
        <dbReference type="Pfam" id="PF04536"/>
    </source>
</evidence>
<evidence type="ECO:0000313" key="6">
    <source>
        <dbReference type="Proteomes" id="UP001596513"/>
    </source>
</evidence>
<sequence>MHRLLFLFLLFVSAGLSGPAAAQTGSAEGLPPRPSPFQFVNDRGRLMAPGDVKKLESGLRRYAENTGTQVVVVTVPSLGGRDVADYGRALGTAWGVGQRDKNNGVVVLVSAQDRKVTIQPGSGLRDQITPAVTNRAIAQMSPSFKQGNYFAGLRAGLNTIMLAANPGSAPESATGASPATAGTAAGVDAGGAPLDDQGRTPVATAPNDPMLTPPTSEPDSGPGMGTILLIALVVGGIIYFWCACCAAAKQPQWPTTCPRATPTARPISCRITPTTPTTPTTQITPAERPISCPTGLTARPAPAATGPARAPATTALPTRAAWAAVWAWAACWPREPRPRRVPTSAIAWRQATKRRVATWPAMARAPAATTAWVPA</sequence>
<gene>
    <name evidence="5" type="ORF">ACFQT0_02200</name>
</gene>
<dbReference type="Gene3D" id="3.10.310.50">
    <property type="match status" value="1"/>
</dbReference>
<accession>A0ABW2U161</accession>
<organism evidence="5 6">
    <name type="scientific">Hymenobacter humi</name>
    <dbReference type="NCBI Taxonomy" id="1411620"/>
    <lineage>
        <taxon>Bacteria</taxon>
        <taxon>Pseudomonadati</taxon>
        <taxon>Bacteroidota</taxon>
        <taxon>Cytophagia</taxon>
        <taxon>Cytophagales</taxon>
        <taxon>Hymenobacteraceae</taxon>
        <taxon>Hymenobacter</taxon>
    </lineage>
</organism>
<feature type="compositionally biased region" description="Low complexity" evidence="1">
    <location>
        <begin position="167"/>
        <end position="192"/>
    </location>
</feature>
<dbReference type="PANTHER" id="PTHR30373:SF2">
    <property type="entry name" value="UPF0603 PROTEIN YGCG"/>
    <property type="match status" value="1"/>
</dbReference>
<keyword evidence="2" id="KW-0812">Transmembrane</keyword>
<keyword evidence="6" id="KW-1185">Reference proteome</keyword>
<feature type="region of interest" description="Disordered" evidence="1">
    <location>
        <begin position="167"/>
        <end position="220"/>
    </location>
</feature>
<dbReference type="EMBL" id="JBHTEK010000001">
    <property type="protein sequence ID" value="MFC7666367.1"/>
    <property type="molecule type" value="Genomic_DNA"/>
</dbReference>
<comment type="caution">
    <text evidence="5">The sequence shown here is derived from an EMBL/GenBank/DDBJ whole genome shotgun (WGS) entry which is preliminary data.</text>
</comment>
<dbReference type="RefSeq" id="WP_380200018.1">
    <property type="nucleotide sequence ID" value="NZ_JBHTEK010000001.1"/>
</dbReference>
<dbReference type="Proteomes" id="UP001596513">
    <property type="component" value="Unassembled WGS sequence"/>
</dbReference>
<reference evidence="6" key="1">
    <citation type="journal article" date="2019" name="Int. J. Syst. Evol. Microbiol.">
        <title>The Global Catalogue of Microorganisms (GCM) 10K type strain sequencing project: providing services to taxonomists for standard genome sequencing and annotation.</title>
        <authorList>
            <consortium name="The Broad Institute Genomics Platform"/>
            <consortium name="The Broad Institute Genome Sequencing Center for Infectious Disease"/>
            <person name="Wu L."/>
            <person name="Ma J."/>
        </authorList>
    </citation>
    <scope>NUCLEOTIDE SEQUENCE [LARGE SCALE GENOMIC DNA]</scope>
    <source>
        <strain evidence="6">JCM 19635</strain>
    </source>
</reference>
<protein>
    <submittedName>
        <fullName evidence="5">TPM domain-containing protein</fullName>
    </submittedName>
</protein>